<protein>
    <recommendedName>
        <fullName evidence="11 13">Glycerol-3-phosphate dehydrogenase [NAD(P)+]</fullName>
        <ecNumber evidence="10 13">1.1.1.94</ecNumber>
    </recommendedName>
    <alternativeName>
        <fullName evidence="13">NAD(P)(+)-dependent glycerol-3-phosphate dehydrogenase</fullName>
    </alternativeName>
    <alternativeName>
        <fullName evidence="12 13">NAD(P)H-dependent dihydroxyacetone-phosphate reductase</fullName>
    </alternativeName>
</protein>
<dbReference type="GO" id="GO:0046168">
    <property type="term" value="P:glycerol-3-phosphate catabolic process"/>
    <property type="evidence" value="ECO:0007669"/>
    <property type="project" value="InterPro"/>
</dbReference>
<dbReference type="Gene3D" id="3.40.50.720">
    <property type="entry name" value="NAD(P)-binding Rossmann-like Domain"/>
    <property type="match status" value="1"/>
</dbReference>
<feature type="binding site" evidence="16">
    <location>
        <position position="136"/>
    </location>
    <ligand>
        <name>NAD(+)</name>
        <dbReference type="ChEBI" id="CHEBI:57540"/>
    </ligand>
</feature>
<dbReference type="InterPro" id="IPR013328">
    <property type="entry name" value="6PGD_dom2"/>
</dbReference>
<dbReference type="EC" id="1.1.1.94" evidence="10 13"/>
<keyword evidence="8 13" id="KW-1208">Phospholipid metabolism</keyword>
<feature type="binding site" evidence="13">
    <location>
        <position position="103"/>
    </location>
    <ligand>
        <name>sn-glycerol 3-phosphate</name>
        <dbReference type="ChEBI" id="CHEBI:57597"/>
    </ligand>
</feature>
<evidence type="ECO:0000256" key="6">
    <source>
        <dbReference type="ARBA" id="ARBA00023098"/>
    </source>
</evidence>
<dbReference type="NCBIfam" id="NF000942">
    <property type="entry name" value="PRK00094.1-4"/>
    <property type="match status" value="1"/>
</dbReference>
<dbReference type="InterPro" id="IPR006109">
    <property type="entry name" value="G3P_DH_NAD-dep_C"/>
</dbReference>
<evidence type="ECO:0000256" key="16">
    <source>
        <dbReference type="PIRSR" id="PIRSR000114-3"/>
    </source>
</evidence>
<feature type="binding site" evidence="15">
    <location>
        <position position="103"/>
    </location>
    <ligand>
        <name>substrate</name>
    </ligand>
</feature>
<evidence type="ECO:0000256" key="4">
    <source>
        <dbReference type="ARBA" id="ARBA00023002"/>
    </source>
</evidence>
<keyword evidence="2 13" id="KW-0444">Lipid biosynthesis</keyword>
<feature type="binding site" evidence="13">
    <location>
        <position position="277"/>
    </location>
    <ligand>
        <name>NADPH</name>
        <dbReference type="ChEBI" id="CHEBI:57783"/>
    </ligand>
</feature>
<reference evidence="21" key="1">
    <citation type="journal article" date="2022" name="ISME J.">
        <title>Genetic and phylogenetic analysis of dissimilatory iodate-reducing bacteria identifies potential niches across the world's oceans.</title>
        <authorList>
            <person name="Reyes-Umana V."/>
            <person name="Henning Z."/>
            <person name="Lee K."/>
            <person name="Barnum T.P."/>
            <person name="Coates J.D."/>
        </authorList>
    </citation>
    <scope>NUCLEOTIDE SEQUENCE [LARGE SCALE GENOMIC DNA]</scope>
    <source>
        <strain evidence="21">IR12</strain>
    </source>
</reference>
<feature type="binding site" evidence="13">
    <location>
        <position position="103"/>
    </location>
    <ligand>
        <name>NADPH</name>
        <dbReference type="ChEBI" id="CHEBI:57783"/>
    </ligand>
</feature>
<dbReference type="PROSITE" id="PS00957">
    <property type="entry name" value="NAD_G3PDH"/>
    <property type="match status" value="1"/>
</dbReference>
<feature type="binding site" evidence="13">
    <location>
        <position position="251"/>
    </location>
    <ligand>
        <name>sn-glycerol 3-phosphate</name>
        <dbReference type="ChEBI" id="CHEBI:57597"/>
    </ligand>
</feature>
<dbReference type="GO" id="GO:0008654">
    <property type="term" value="P:phospholipid biosynthetic process"/>
    <property type="evidence" value="ECO:0007669"/>
    <property type="project" value="UniProtKB-KW"/>
</dbReference>
<evidence type="ECO:0000313" key="20">
    <source>
        <dbReference type="EMBL" id="MBT0960499.1"/>
    </source>
</evidence>
<comment type="caution">
    <text evidence="13">Lacks conserved residue(s) required for the propagation of feature annotation.</text>
</comment>
<evidence type="ECO:0000256" key="5">
    <source>
        <dbReference type="ARBA" id="ARBA00023027"/>
    </source>
</evidence>
<dbReference type="FunFam" id="3.40.50.720:FF:000019">
    <property type="entry name" value="Glycerol-3-phosphate dehydrogenase [NAD(P)+]"/>
    <property type="match status" value="1"/>
</dbReference>
<dbReference type="Gene3D" id="1.10.1040.10">
    <property type="entry name" value="N-(1-d-carboxylethyl)-l-norvaline Dehydrogenase, domain 2"/>
    <property type="match status" value="1"/>
</dbReference>
<dbReference type="GO" id="GO:0006650">
    <property type="term" value="P:glycerophospholipid metabolic process"/>
    <property type="evidence" value="ECO:0007669"/>
    <property type="project" value="UniProtKB-UniRule"/>
</dbReference>
<keyword evidence="6 13" id="KW-0443">Lipid metabolism</keyword>
<keyword evidence="13" id="KW-0963">Cytoplasm</keyword>
<evidence type="ECO:0000259" key="18">
    <source>
        <dbReference type="Pfam" id="PF01210"/>
    </source>
</evidence>
<evidence type="ECO:0000256" key="2">
    <source>
        <dbReference type="ARBA" id="ARBA00022516"/>
    </source>
</evidence>
<dbReference type="InterPro" id="IPR036291">
    <property type="entry name" value="NAD(P)-bd_dom_sf"/>
</dbReference>
<dbReference type="EMBL" id="JAEKFT010000004">
    <property type="protein sequence ID" value="MBT0960499.1"/>
    <property type="molecule type" value="Genomic_DNA"/>
</dbReference>
<feature type="domain" description="Glycerol-3-phosphate dehydrogenase NAD-dependent N-terminal" evidence="18">
    <location>
        <begin position="2"/>
        <end position="155"/>
    </location>
</feature>
<dbReference type="InterPro" id="IPR008927">
    <property type="entry name" value="6-PGluconate_DH-like_C_sf"/>
</dbReference>
<evidence type="ECO:0000256" key="13">
    <source>
        <dbReference type="HAMAP-Rule" id="MF_00394"/>
    </source>
</evidence>
<feature type="binding site" evidence="15">
    <location>
        <begin position="251"/>
        <end position="252"/>
    </location>
    <ligand>
        <name>substrate</name>
    </ligand>
</feature>
<feature type="binding site" evidence="13">
    <location>
        <position position="30"/>
    </location>
    <ligand>
        <name>NADPH</name>
        <dbReference type="ChEBI" id="CHEBI:57783"/>
    </ligand>
</feature>
<dbReference type="Proteomes" id="UP000694660">
    <property type="component" value="Unassembled WGS sequence"/>
</dbReference>
<dbReference type="PANTHER" id="PTHR11728:SF1">
    <property type="entry name" value="GLYCEROL-3-PHOSPHATE DEHYDROGENASE [NAD(+)] 2, CHLOROPLASTIC"/>
    <property type="match status" value="1"/>
</dbReference>
<accession>A0A944DKN4</accession>
<evidence type="ECO:0000256" key="3">
    <source>
        <dbReference type="ARBA" id="ARBA00022857"/>
    </source>
</evidence>
<evidence type="ECO:0000313" key="21">
    <source>
        <dbReference type="Proteomes" id="UP000694660"/>
    </source>
</evidence>
<evidence type="ECO:0000256" key="14">
    <source>
        <dbReference type="PIRSR" id="PIRSR000114-1"/>
    </source>
</evidence>
<evidence type="ECO:0000256" key="1">
    <source>
        <dbReference type="ARBA" id="ARBA00011009"/>
    </source>
</evidence>
<dbReference type="GO" id="GO:0005975">
    <property type="term" value="P:carbohydrate metabolic process"/>
    <property type="evidence" value="ECO:0007669"/>
    <property type="project" value="InterPro"/>
</dbReference>
<dbReference type="InterPro" id="IPR011128">
    <property type="entry name" value="G3P_DH_NAD-dep_N"/>
</dbReference>
<dbReference type="SUPFAM" id="SSF48179">
    <property type="entry name" value="6-phosphogluconate dehydrogenase C-terminal domain-like"/>
    <property type="match status" value="1"/>
</dbReference>
<evidence type="ECO:0000256" key="11">
    <source>
        <dbReference type="ARBA" id="ARBA00069372"/>
    </source>
</evidence>
<keyword evidence="7 13" id="KW-0594">Phospholipid biosynthesis</keyword>
<evidence type="ECO:0000256" key="15">
    <source>
        <dbReference type="PIRSR" id="PIRSR000114-2"/>
    </source>
</evidence>
<comment type="function">
    <text evidence="13">Catalyzes the reduction of the glycolytic intermediate dihydroxyacetone phosphate (DHAP) to sn-glycerol 3-phosphate (G3P), the key precursor for phospholipid synthesis.</text>
</comment>
<proteinExistence type="inferred from homology"/>
<gene>
    <name evidence="13" type="primary">gpsA</name>
    <name evidence="20" type="ORF">I8J34_04855</name>
</gene>
<feature type="binding site" evidence="13">
    <location>
        <position position="250"/>
    </location>
    <ligand>
        <name>sn-glycerol 3-phosphate</name>
        <dbReference type="ChEBI" id="CHEBI:57597"/>
    </ligand>
</feature>
<feature type="binding site" evidence="13">
    <location>
        <position position="136"/>
    </location>
    <ligand>
        <name>NADPH</name>
        <dbReference type="ChEBI" id="CHEBI:57783"/>
    </ligand>
</feature>
<feature type="active site" description="Proton acceptor" evidence="13 14">
    <location>
        <position position="187"/>
    </location>
</feature>
<feature type="binding site" evidence="13">
    <location>
        <position position="134"/>
    </location>
    <ligand>
        <name>sn-glycerol 3-phosphate</name>
        <dbReference type="ChEBI" id="CHEBI:57597"/>
    </ligand>
</feature>
<dbReference type="PANTHER" id="PTHR11728">
    <property type="entry name" value="GLYCEROL-3-PHOSPHATE DEHYDROGENASE"/>
    <property type="match status" value="1"/>
</dbReference>
<organism evidence="20 21">
    <name type="scientific">Denitromonas iodatirespirans</name>
    <dbReference type="NCBI Taxonomy" id="2795389"/>
    <lineage>
        <taxon>Bacteria</taxon>
        <taxon>Pseudomonadati</taxon>
        <taxon>Pseudomonadota</taxon>
        <taxon>Betaproteobacteria</taxon>
        <taxon>Rhodocyclales</taxon>
        <taxon>Zoogloeaceae</taxon>
        <taxon>Denitromonas</taxon>
    </lineage>
</organism>
<feature type="binding site" evidence="13">
    <location>
        <position position="11"/>
    </location>
    <ligand>
        <name>NADPH</name>
        <dbReference type="ChEBI" id="CHEBI:57783"/>
    </ligand>
</feature>
<comment type="subcellular location">
    <subcellularLocation>
        <location evidence="13">Cytoplasm</location>
    </subcellularLocation>
</comment>
<dbReference type="GO" id="GO:0005829">
    <property type="term" value="C:cytosol"/>
    <property type="evidence" value="ECO:0007669"/>
    <property type="project" value="TreeGrafter"/>
</dbReference>
<comment type="catalytic activity">
    <reaction evidence="9">
        <text>sn-glycerol 3-phosphate + NADP(+) = dihydroxyacetone phosphate + NADPH + H(+)</text>
        <dbReference type="Rhea" id="RHEA:11096"/>
        <dbReference type="ChEBI" id="CHEBI:15378"/>
        <dbReference type="ChEBI" id="CHEBI:57597"/>
        <dbReference type="ChEBI" id="CHEBI:57642"/>
        <dbReference type="ChEBI" id="CHEBI:57783"/>
        <dbReference type="ChEBI" id="CHEBI:58349"/>
        <dbReference type="EC" id="1.1.1.94"/>
    </reaction>
    <physiologicalReaction direction="right-to-left" evidence="9">
        <dbReference type="Rhea" id="RHEA:11098"/>
    </physiologicalReaction>
</comment>
<keyword evidence="21" id="KW-1185">Reference proteome</keyword>
<feature type="domain" description="Glycerol-3-phosphate dehydrogenase NAD-dependent C-terminal" evidence="19">
    <location>
        <begin position="176"/>
        <end position="317"/>
    </location>
</feature>
<feature type="binding site" evidence="13">
    <location>
        <position position="132"/>
    </location>
    <ligand>
        <name>sn-glycerol 3-phosphate</name>
        <dbReference type="ChEBI" id="CHEBI:57597"/>
    </ligand>
</feature>
<comment type="caution">
    <text evidence="20">The sequence shown here is derived from an EMBL/GenBank/DDBJ whole genome shotgun (WGS) entry which is preliminary data.</text>
</comment>
<dbReference type="FunFam" id="1.10.1040.10:FF:000001">
    <property type="entry name" value="Glycerol-3-phosphate dehydrogenase [NAD(P)+]"/>
    <property type="match status" value="1"/>
</dbReference>
<dbReference type="GO" id="GO:0046167">
    <property type="term" value="P:glycerol-3-phosphate biosynthetic process"/>
    <property type="evidence" value="ECO:0007669"/>
    <property type="project" value="UniProtKB-UniRule"/>
</dbReference>
<evidence type="ECO:0000256" key="10">
    <source>
        <dbReference type="ARBA" id="ARBA00066687"/>
    </source>
</evidence>
<evidence type="ECO:0000256" key="7">
    <source>
        <dbReference type="ARBA" id="ARBA00023209"/>
    </source>
</evidence>
<dbReference type="RefSeq" id="WP_214360259.1">
    <property type="nucleotide sequence ID" value="NZ_JAEKFT010000004.1"/>
</dbReference>
<keyword evidence="4 13" id="KW-0560">Oxidoreductase</keyword>
<dbReference type="PIRSF" id="PIRSF000114">
    <property type="entry name" value="Glycerol-3-P_dh"/>
    <property type="match status" value="1"/>
</dbReference>
<comment type="similarity">
    <text evidence="1 13 17">Belongs to the NAD-dependent glycerol-3-phosphate dehydrogenase family.</text>
</comment>
<dbReference type="GO" id="GO:0051287">
    <property type="term" value="F:NAD binding"/>
    <property type="evidence" value="ECO:0007669"/>
    <property type="project" value="InterPro"/>
</dbReference>
<evidence type="ECO:0000259" key="19">
    <source>
        <dbReference type="Pfam" id="PF07479"/>
    </source>
</evidence>
<name>A0A944DKN4_DENI1</name>
<dbReference type="AlphaFoldDB" id="A0A944DKN4"/>
<dbReference type="Pfam" id="PF01210">
    <property type="entry name" value="NAD_Gly3P_dh_N"/>
    <property type="match status" value="1"/>
</dbReference>
<feature type="binding site" evidence="13">
    <location>
        <position position="275"/>
    </location>
    <ligand>
        <name>NADPH</name>
        <dbReference type="ChEBI" id="CHEBI:57783"/>
    </ligand>
</feature>
<evidence type="ECO:0000256" key="17">
    <source>
        <dbReference type="RuleBase" id="RU000437"/>
    </source>
</evidence>
<feature type="binding site" evidence="16">
    <location>
        <begin position="7"/>
        <end position="12"/>
    </location>
    <ligand>
        <name>NAD(+)</name>
        <dbReference type="ChEBI" id="CHEBI:57540"/>
    </ligand>
</feature>
<dbReference type="GO" id="GO:0047952">
    <property type="term" value="F:glycerol-3-phosphate dehydrogenase [NAD(P)+] activity"/>
    <property type="evidence" value="ECO:0007669"/>
    <property type="project" value="UniProtKB-UniRule"/>
</dbReference>
<dbReference type="NCBIfam" id="NF000940">
    <property type="entry name" value="PRK00094.1-2"/>
    <property type="match status" value="1"/>
</dbReference>
<keyword evidence="13" id="KW-0547">Nucleotide-binding</keyword>
<dbReference type="SUPFAM" id="SSF51735">
    <property type="entry name" value="NAD(P)-binding Rossmann-fold domains"/>
    <property type="match status" value="1"/>
</dbReference>
<dbReference type="PRINTS" id="PR00077">
    <property type="entry name" value="GPDHDRGNASE"/>
</dbReference>
<feature type="binding site" evidence="13">
    <location>
        <position position="251"/>
    </location>
    <ligand>
        <name>NADPH</name>
        <dbReference type="ChEBI" id="CHEBI:57783"/>
    </ligand>
</feature>
<feature type="binding site" evidence="13">
    <location>
        <position position="252"/>
    </location>
    <ligand>
        <name>sn-glycerol 3-phosphate</name>
        <dbReference type="ChEBI" id="CHEBI:57597"/>
    </ligand>
</feature>
<evidence type="ECO:0000256" key="9">
    <source>
        <dbReference type="ARBA" id="ARBA00052716"/>
    </source>
</evidence>
<comment type="pathway">
    <text evidence="13">Membrane lipid metabolism; glycerophospholipid metabolism.</text>
</comment>
<dbReference type="HAMAP" id="MF_00394">
    <property type="entry name" value="NAD_Glyc3P_dehydrog"/>
    <property type="match status" value="1"/>
</dbReference>
<feature type="binding site" evidence="13">
    <location>
        <position position="240"/>
    </location>
    <ligand>
        <name>sn-glycerol 3-phosphate</name>
        <dbReference type="ChEBI" id="CHEBI:57597"/>
    </ligand>
</feature>
<evidence type="ECO:0000256" key="12">
    <source>
        <dbReference type="ARBA" id="ARBA00080511"/>
    </source>
</evidence>
<feature type="binding site" evidence="16">
    <location>
        <position position="251"/>
    </location>
    <ligand>
        <name>NAD(+)</name>
        <dbReference type="ChEBI" id="CHEBI:57540"/>
    </ligand>
</feature>
<keyword evidence="5 13" id="KW-0520">NAD</keyword>
<dbReference type="Pfam" id="PF07479">
    <property type="entry name" value="NAD_Gly3P_dh_C"/>
    <property type="match status" value="1"/>
</dbReference>
<sequence>MQITVYGAGAWGTALAIAYANSHQVTLWGRDTEALARCAIERTNHALLPDAPFPDALVLEPDLHRAGQGADLHLVVTPVAGLRAVARHLAAEKVTAPLIWACKGFESGTGKLPHQVVDDELGTEYPCGVLTGPSFAAEVAAGLPTAITLAARDTTQAAAWVAELHQPRLRLYDNDDLIGAEVGGAVKNVMAIAAGVSDGLGFGLNSRAALITRGLAEMARLGVALGARQETFMGLAGMGDLVLTCTGDLSRNRRVGLALAEGKPLAQILHDLGHVAEGVLTTRETVALAHRHQVEMPITEGVDALLSGTLSAREAVERLLARDPRSE</sequence>
<comment type="catalytic activity">
    <reaction evidence="13">
        <text>sn-glycerol 3-phosphate + NAD(+) = dihydroxyacetone phosphate + NADH + H(+)</text>
        <dbReference type="Rhea" id="RHEA:11092"/>
        <dbReference type="ChEBI" id="CHEBI:15378"/>
        <dbReference type="ChEBI" id="CHEBI:57540"/>
        <dbReference type="ChEBI" id="CHEBI:57597"/>
        <dbReference type="ChEBI" id="CHEBI:57642"/>
        <dbReference type="ChEBI" id="CHEBI:57945"/>
        <dbReference type="EC" id="1.1.1.94"/>
    </reaction>
</comment>
<evidence type="ECO:0000256" key="8">
    <source>
        <dbReference type="ARBA" id="ARBA00023264"/>
    </source>
</evidence>
<feature type="binding site" evidence="13">
    <location>
        <position position="187"/>
    </location>
    <ligand>
        <name>sn-glycerol 3-phosphate</name>
        <dbReference type="ChEBI" id="CHEBI:57597"/>
    </ligand>
</feature>
<keyword evidence="3 13" id="KW-0521">NADP</keyword>
<dbReference type="InterPro" id="IPR006168">
    <property type="entry name" value="G3P_DH_NAD-dep"/>
</dbReference>